<dbReference type="InterPro" id="IPR001387">
    <property type="entry name" value="Cro/C1-type_HTH"/>
</dbReference>
<dbReference type="RefSeq" id="WP_098516673.1">
    <property type="nucleotide sequence ID" value="NZ_NUVX01000032.1"/>
</dbReference>
<dbReference type="Proteomes" id="UP000224003">
    <property type="component" value="Unassembled WGS sequence"/>
</dbReference>
<reference evidence="2 3" key="1">
    <citation type="submission" date="2017-09" db="EMBL/GenBank/DDBJ databases">
        <title>Large-scale bioinformatics analysis of Bacillus genomes uncovers conserved roles of natural products in bacterial physiology.</title>
        <authorList>
            <consortium name="Agbiome Team Llc"/>
            <person name="Bleich R.M."/>
            <person name="Grubbs K.J."/>
            <person name="Santa Maria K.C."/>
            <person name="Allen S.E."/>
            <person name="Farag S."/>
            <person name="Shank E.A."/>
            <person name="Bowers A."/>
        </authorList>
    </citation>
    <scope>NUCLEOTIDE SEQUENCE [LARGE SCALE GENOMIC DNA]</scope>
    <source>
        <strain evidence="2 3">AFS085496</strain>
    </source>
</reference>
<dbReference type="GO" id="GO:0003677">
    <property type="term" value="F:DNA binding"/>
    <property type="evidence" value="ECO:0007669"/>
    <property type="project" value="InterPro"/>
</dbReference>
<dbReference type="EMBL" id="NUVX01000032">
    <property type="protein sequence ID" value="PFJ38559.1"/>
    <property type="molecule type" value="Genomic_DNA"/>
</dbReference>
<sequence>MKRIKFKLKNVLIATKINQNKLVQILKVMSPSTVNGMSNGDIKKINIETLAKVLDYFKKTILGNYS</sequence>
<name>A0A9X6WLP8_BACTU</name>
<evidence type="ECO:0000259" key="1">
    <source>
        <dbReference type="Pfam" id="PF13443"/>
    </source>
</evidence>
<organism evidence="2 3">
    <name type="scientific">Bacillus thuringiensis</name>
    <dbReference type="NCBI Taxonomy" id="1428"/>
    <lineage>
        <taxon>Bacteria</taxon>
        <taxon>Bacillati</taxon>
        <taxon>Bacillota</taxon>
        <taxon>Bacilli</taxon>
        <taxon>Bacillales</taxon>
        <taxon>Bacillaceae</taxon>
        <taxon>Bacillus</taxon>
        <taxon>Bacillus cereus group</taxon>
    </lineage>
</organism>
<accession>A0A9X6WLP8</accession>
<evidence type="ECO:0000313" key="3">
    <source>
        <dbReference type="Proteomes" id="UP000224003"/>
    </source>
</evidence>
<protein>
    <recommendedName>
        <fullName evidence="1">HTH cro/C1-type domain-containing protein</fullName>
    </recommendedName>
</protein>
<dbReference type="SUPFAM" id="SSF47413">
    <property type="entry name" value="lambda repressor-like DNA-binding domains"/>
    <property type="match status" value="1"/>
</dbReference>
<proteinExistence type="predicted"/>
<feature type="domain" description="HTH cro/C1-type" evidence="1">
    <location>
        <begin position="7"/>
        <end position="58"/>
    </location>
</feature>
<dbReference type="InterPro" id="IPR010982">
    <property type="entry name" value="Lambda_DNA-bd_dom_sf"/>
</dbReference>
<evidence type="ECO:0000313" key="2">
    <source>
        <dbReference type="EMBL" id="PFJ38559.1"/>
    </source>
</evidence>
<dbReference type="Pfam" id="PF13443">
    <property type="entry name" value="HTH_26"/>
    <property type="match status" value="1"/>
</dbReference>
<comment type="caution">
    <text evidence="2">The sequence shown here is derived from an EMBL/GenBank/DDBJ whole genome shotgun (WGS) entry which is preliminary data.</text>
</comment>
<dbReference type="AlphaFoldDB" id="A0A9X6WLP8"/>
<gene>
    <name evidence="2" type="ORF">COJ15_17905</name>
</gene>